<sequence length="389" mass="41722">MRRPMLCGAMATALLAGAMLSSSYAQVPVNDAARLRIQQTTQQWYDSYRKNQQIARGNSGDTTNSYAPGQGVGGMDCSSFGGGAGWGDQVGPNNPRNATQEQIRQMVADEARRQGVDPNFAMAIAEQESRFRQSAVSAVGALGTMQLMPATAAKLGVNPYDLRDNIRGGVTYLKQIMGMYPGRLDLVAAGYNAGPHRQSLRNGNIPQIRETQNYVNMVSQFYNGNKRQFGDQRPMGAPIPQMVSAPAGCGEAIKKAVDRNTEAQLERAQTWNTLVGKALEANQLKQQTMLGQLKEASAFLRGSGSGQNGNFGDGSGEIKIAEIACPSTVVNTGSTRCYAVPPQSATSDIQRLLGYLQEQARTQGLNATFAAMDDDVVGLVAIVDSRRAQ</sequence>
<evidence type="ECO:0000259" key="4">
    <source>
        <dbReference type="Pfam" id="PF01464"/>
    </source>
</evidence>
<proteinExistence type="inferred from homology"/>
<keyword evidence="6" id="KW-1185">Reference proteome</keyword>
<comment type="caution">
    <text evidence="5">The sequence shown here is derived from an EMBL/GenBank/DDBJ whole genome shotgun (WGS) entry which is preliminary data.</text>
</comment>
<dbReference type="PANTHER" id="PTHR37423">
    <property type="entry name" value="SOLUBLE LYTIC MUREIN TRANSGLYCOSYLASE-RELATED"/>
    <property type="match status" value="1"/>
</dbReference>
<dbReference type="Pfam" id="PF01464">
    <property type="entry name" value="SLT"/>
    <property type="match status" value="1"/>
</dbReference>
<dbReference type="InterPro" id="IPR023346">
    <property type="entry name" value="Lysozyme-like_dom_sf"/>
</dbReference>
<evidence type="ECO:0000256" key="2">
    <source>
        <dbReference type="ARBA" id="ARBA00009387"/>
    </source>
</evidence>
<gene>
    <name evidence="5" type="ORF">QV13_05440</name>
</gene>
<evidence type="ECO:0000256" key="3">
    <source>
        <dbReference type="SAM" id="SignalP"/>
    </source>
</evidence>
<name>A0A1C2E7B9_9HYPH</name>
<comment type="similarity">
    <text evidence="2">Belongs to the virb1 family.</text>
</comment>
<reference evidence="5 6" key="1">
    <citation type="submission" date="2016-08" db="EMBL/GenBank/DDBJ databases">
        <title>Whole genome sequence of Mesorhizobium sp. strain UASWS1009 isolated from industrial sewage.</title>
        <authorList>
            <person name="Crovadore J."/>
            <person name="Calmin G."/>
            <person name="Chablais R."/>
            <person name="Cochard B."/>
            <person name="Lefort F."/>
        </authorList>
    </citation>
    <scope>NUCLEOTIDE SEQUENCE [LARGE SCALE GENOMIC DNA]</scope>
    <source>
        <strain evidence="5 6">UASWS1009</strain>
    </source>
</reference>
<keyword evidence="3" id="KW-0732">Signal</keyword>
<dbReference type="AlphaFoldDB" id="A0A1C2E7B9"/>
<organism evidence="5 6">
    <name type="scientific">Mesorhizobium hungaricum</name>
    <dbReference type="NCBI Taxonomy" id="1566387"/>
    <lineage>
        <taxon>Bacteria</taxon>
        <taxon>Pseudomonadati</taxon>
        <taxon>Pseudomonadota</taxon>
        <taxon>Alphaproteobacteria</taxon>
        <taxon>Hyphomicrobiales</taxon>
        <taxon>Phyllobacteriaceae</taxon>
        <taxon>Mesorhizobium</taxon>
    </lineage>
</organism>
<evidence type="ECO:0000256" key="1">
    <source>
        <dbReference type="ARBA" id="ARBA00007734"/>
    </source>
</evidence>
<dbReference type="PANTHER" id="PTHR37423:SF2">
    <property type="entry name" value="MEMBRANE-BOUND LYTIC MUREIN TRANSGLYCOSYLASE C"/>
    <property type="match status" value="1"/>
</dbReference>
<feature type="chain" id="PRO_5008660130" description="Transglycosylase SLT domain-containing protein" evidence="3">
    <location>
        <begin position="26"/>
        <end position="389"/>
    </location>
</feature>
<dbReference type="InterPro" id="IPR008258">
    <property type="entry name" value="Transglycosylase_SLT_dom_1"/>
</dbReference>
<dbReference type="EMBL" id="MDEO01000026">
    <property type="protein sequence ID" value="OCX22885.1"/>
    <property type="molecule type" value="Genomic_DNA"/>
</dbReference>
<dbReference type="RefSeq" id="WP_065996911.1">
    <property type="nucleotide sequence ID" value="NZ_MDEO01000026.1"/>
</dbReference>
<feature type="signal peptide" evidence="3">
    <location>
        <begin position="1"/>
        <end position="25"/>
    </location>
</feature>
<dbReference type="OrthoDB" id="9801695at2"/>
<evidence type="ECO:0000313" key="5">
    <source>
        <dbReference type="EMBL" id="OCX22885.1"/>
    </source>
</evidence>
<dbReference type="Proteomes" id="UP000094412">
    <property type="component" value="Unassembled WGS sequence"/>
</dbReference>
<dbReference type="SUPFAM" id="SSF53955">
    <property type="entry name" value="Lysozyme-like"/>
    <property type="match status" value="1"/>
</dbReference>
<feature type="domain" description="Transglycosylase SLT" evidence="4">
    <location>
        <begin position="107"/>
        <end position="198"/>
    </location>
</feature>
<accession>A0A1C2E7B9</accession>
<protein>
    <recommendedName>
        <fullName evidence="4">Transglycosylase SLT domain-containing protein</fullName>
    </recommendedName>
</protein>
<dbReference type="Gene3D" id="1.10.530.10">
    <property type="match status" value="1"/>
</dbReference>
<comment type="similarity">
    <text evidence="1">Belongs to the transglycosylase Slt family.</text>
</comment>
<evidence type="ECO:0000313" key="6">
    <source>
        <dbReference type="Proteomes" id="UP000094412"/>
    </source>
</evidence>
<dbReference type="STRING" id="1566387.QV13_05440"/>